<evidence type="ECO:0000256" key="2">
    <source>
        <dbReference type="ARBA" id="ARBA00004922"/>
    </source>
</evidence>
<keyword evidence="9 12" id="KW-0333">Golgi apparatus</keyword>
<evidence type="ECO:0000256" key="10">
    <source>
        <dbReference type="ARBA" id="ARBA00023136"/>
    </source>
</evidence>
<keyword evidence="11" id="KW-0325">Glycoprotein</keyword>
<evidence type="ECO:0000256" key="3">
    <source>
        <dbReference type="ARBA" id="ARBA00008919"/>
    </source>
</evidence>
<reference evidence="17" key="1">
    <citation type="submission" date="2012-12" db="EMBL/GenBank/DDBJ databases">
        <authorList>
            <person name="Hellsten U."/>
            <person name="Grimwood J."/>
            <person name="Chapman J.A."/>
            <person name="Shapiro H."/>
            <person name="Aerts A."/>
            <person name="Otillar R.P."/>
            <person name="Terry A.Y."/>
            <person name="Boore J.L."/>
            <person name="Simakov O."/>
            <person name="Marletaz F."/>
            <person name="Cho S.-J."/>
            <person name="Edsinger-Gonzales E."/>
            <person name="Havlak P."/>
            <person name="Kuo D.-H."/>
            <person name="Larsson T."/>
            <person name="Lv J."/>
            <person name="Arendt D."/>
            <person name="Savage R."/>
            <person name="Osoegawa K."/>
            <person name="de Jong P."/>
            <person name="Lindberg D.R."/>
            <person name="Seaver E.C."/>
            <person name="Weisblat D.A."/>
            <person name="Putnam N.H."/>
            <person name="Grigoriev I.V."/>
            <person name="Rokhsar D.S."/>
        </authorList>
    </citation>
    <scope>NUCLEOTIDE SEQUENCE</scope>
    <source>
        <strain evidence="17">I ESC-2004</strain>
    </source>
</reference>
<dbReference type="EMBL" id="AMQN01011671">
    <property type="status" value="NOT_ANNOTATED_CDS"/>
    <property type="molecule type" value="Genomic_DNA"/>
</dbReference>
<keyword evidence="4 12" id="KW-0328">Glycosyltransferase</keyword>
<dbReference type="InterPro" id="IPR055270">
    <property type="entry name" value="Glyco_tran_10_C"/>
</dbReference>
<comment type="subcellular location">
    <subcellularLocation>
        <location evidence="1">Golgi apparatus membrane</location>
        <topology evidence="1">Single-pass type II membrane protein</topology>
    </subcellularLocation>
    <subcellularLocation>
        <location evidence="12">Golgi apparatus</location>
        <location evidence="12">Golgi stack membrane</location>
        <topology evidence="12">Single-pass type II membrane protein</topology>
    </subcellularLocation>
</comment>
<sequence>MRNGSANLDWIPRGQIAFEKCPNLKQHQSCWYNVTEDREELDRADAVIYKAFHVREDSYMPLQRNVNQTWIFYETESPFLTWDKFRWNNATIWDKMNMTITYAPGSDIVYGMYDVRCKRISDVSDSQNYAASKKNAALFLVSDCLSSGRMSYVKELQKHYPVEIFGKCGKGQICGHFLNDLECENDLMETYKFYLAFENSYCKNYYTEKAVKTMAIKTIPVVLGLQNYTEIIGGGTHVNARDFKSPKELAARLHTLSTDDDAYNEIMRKKMQMKCRKNKEWRAMLCELCEKLHNREGERNILPDMRNFWGVKENCLNPRDFFTGISESMGDFRMSSKYKMHGME</sequence>
<dbReference type="GO" id="GO:0008417">
    <property type="term" value="F:fucosyltransferase activity"/>
    <property type="evidence" value="ECO:0007669"/>
    <property type="project" value="InterPro"/>
</dbReference>
<evidence type="ECO:0000256" key="11">
    <source>
        <dbReference type="ARBA" id="ARBA00023180"/>
    </source>
</evidence>
<dbReference type="InterPro" id="IPR001503">
    <property type="entry name" value="Glyco_trans_10"/>
</dbReference>
<evidence type="ECO:0000313" key="15">
    <source>
        <dbReference type="EMBL" id="ELT95790.1"/>
    </source>
</evidence>
<dbReference type="EMBL" id="KB309013">
    <property type="protein sequence ID" value="ELT95790.1"/>
    <property type="molecule type" value="Genomic_DNA"/>
</dbReference>
<feature type="domain" description="Fucosyltransferase N-terminal" evidence="14">
    <location>
        <begin position="15"/>
        <end position="110"/>
    </location>
</feature>
<reference evidence="16" key="3">
    <citation type="submission" date="2015-06" db="UniProtKB">
        <authorList>
            <consortium name="EnsemblMetazoa"/>
        </authorList>
    </citation>
    <scope>IDENTIFICATION</scope>
</reference>
<evidence type="ECO:0000256" key="7">
    <source>
        <dbReference type="ARBA" id="ARBA00022968"/>
    </source>
</evidence>
<evidence type="ECO:0000259" key="13">
    <source>
        <dbReference type="Pfam" id="PF00852"/>
    </source>
</evidence>
<dbReference type="PANTHER" id="PTHR48438">
    <property type="entry name" value="ALPHA-(1,3)-FUCOSYLTRANSFERASE C-RELATED"/>
    <property type="match status" value="1"/>
</dbReference>
<dbReference type="EnsemblMetazoa" id="CapteT101695">
    <property type="protein sequence ID" value="CapteP101695"/>
    <property type="gene ID" value="CapteG101695"/>
</dbReference>
<dbReference type="GO" id="GO:0000139">
    <property type="term" value="C:Golgi membrane"/>
    <property type="evidence" value="ECO:0007669"/>
    <property type="project" value="UniProtKB-SubCell"/>
</dbReference>
<protein>
    <recommendedName>
        <fullName evidence="12">Fucosyltransferase</fullName>
        <ecNumber evidence="12">2.4.1.-</ecNumber>
    </recommendedName>
</protein>
<evidence type="ECO:0000256" key="9">
    <source>
        <dbReference type="ARBA" id="ARBA00023034"/>
    </source>
</evidence>
<dbReference type="Pfam" id="PF17039">
    <property type="entry name" value="Glyco_tran_10_N"/>
    <property type="match status" value="1"/>
</dbReference>
<keyword evidence="10" id="KW-0472">Membrane</keyword>
<dbReference type="OMA" id="WHISPRE"/>
<gene>
    <name evidence="15" type="ORF">CAPTEDRAFT_101695</name>
</gene>
<evidence type="ECO:0000256" key="5">
    <source>
        <dbReference type="ARBA" id="ARBA00022679"/>
    </source>
</evidence>
<feature type="domain" description="Fucosyltransferase C-terminal" evidence="13">
    <location>
        <begin position="131"/>
        <end position="307"/>
    </location>
</feature>
<dbReference type="GO" id="GO:0032580">
    <property type="term" value="C:Golgi cisterna membrane"/>
    <property type="evidence" value="ECO:0007669"/>
    <property type="project" value="UniProtKB-SubCell"/>
</dbReference>
<dbReference type="PANTHER" id="PTHR48438:SF1">
    <property type="entry name" value="ALPHA-(1,3)-FUCOSYLTRANSFERASE C-RELATED"/>
    <property type="match status" value="1"/>
</dbReference>
<reference evidence="15 17" key="2">
    <citation type="journal article" date="2013" name="Nature">
        <title>Insights into bilaterian evolution from three spiralian genomes.</title>
        <authorList>
            <person name="Simakov O."/>
            <person name="Marletaz F."/>
            <person name="Cho S.J."/>
            <person name="Edsinger-Gonzales E."/>
            <person name="Havlak P."/>
            <person name="Hellsten U."/>
            <person name="Kuo D.H."/>
            <person name="Larsson T."/>
            <person name="Lv J."/>
            <person name="Arendt D."/>
            <person name="Savage R."/>
            <person name="Osoegawa K."/>
            <person name="de Jong P."/>
            <person name="Grimwood J."/>
            <person name="Chapman J.A."/>
            <person name="Shapiro H."/>
            <person name="Aerts A."/>
            <person name="Otillar R.P."/>
            <person name="Terry A.Y."/>
            <person name="Boore J.L."/>
            <person name="Grigoriev I.V."/>
            <person name="Lindberg D.R."/>
            <person name="Seaver E.C."/>
            <person name="Weisblat D.A."/>
            <person name="Putnam N.H."/>
            <person name="Rokhsar D.S."/>
        </authorList>
    </citation>
    <scope>NUCLEOTIDE SEQUENCE</scope>
    <source>
        <strain evidence="15 17">I ESC-2004</strain>
    </source>
</reference>
<keyword evidence="8" id="KW-1133">Transmembrane helix</keyword>
<organism evidence="15">
    <name type="scientific">Capitella teleta</name>
    <name type="common">Polychaete worm</name>
    <dbReference type="NCBI Taxonomy" id="283909"/>
    <lineage>
        <taxon>Eukaryota</taxon>
        <taxon>Metazoa</taxon>
        <taxon>Spiralia</taxon>
        <taxon>Lophotrochozoa</taxon>
        <taxon>Annelida</taxon>
        <taxon>Polychaeta</taxon>
        <taxon>Sedentaria</taxon>
        <taxon>Scolecida</taxon>
        <taxon>Capitellidae</taxon>
        <taxon>Capitella</taxon>
    </lineage>
</organism>
<evidence type="ECO:0000256" key="1">
    <source>
        <dbReference type="ARBA" id="ARBA00004323"/>
    </source>
</evidence>
<keyword evidence="5 12" id="KW-0808">Transferase</keyword>
<evidence type="ECO:0000313" key="16">
    <source>
        <dbReference type="EnsemblMetazoa" id="CapteP101695"/>
    </source>
</evidence>
<keyword evidence="17" id="KW-1185">Reference proteome</keyword>
<evidence type="ECO:0000256" key="6">
    <source>
        <dbReference type="ARBA" id="ARBA00022692"/>
    </source>
</evidence>
<evidence type="ECO:0000259" key="14">
    <source>
        <dbReference type="Pfam" id="PF17039"/>
    </source>
</evidence>
<dbReference type="AlphaFoldDB" id="R7TXV3"/>
<evidence type="ECO:0000256" key="8">
    <source>
        <dbReference type="ARBA" id="ARBA00022989"/>
    </source>
</evidence>
<evidence type="ECO:0000256" key="4">
    <source>
        <dbReference type="ARBA" id="ARBA00022676"/>
    </source>
</evidence>
<dbReference type="EC" id="2.4.1.-" evidence="12"/>
<dbReference type="Proteomes" id="UP000014760">
    <property type="component" value="Unassembled WGS sequence"/>
</dbReference>
<comment type="pathway">
    <text evidence="2">Protein modification; protein glycosylation.</text>
</comment>
<dbReference type="InterPro" id="IPR038577">
    <property type="entry name" value="GT10-like_C_sf"/>
</dbReference>
<accession>R7TXV3</accession>
<dbReference type="Pfam" id="PF00852">
    <property type="entry name" value="Glyco_transf_10"/>
    <property type="match status" value="1"/>
</dbReference>
<dbReference type="InterPro" id="IPR031481">
    <property type="entry name" value="Glyco_tran_10_N"/>
</dbReference>
<keyword evidence="7" id="KW-0735">Signal-anchor</keyword>
<dbReference type="Gene3D" id="3.40.50.11660">
    <property type="entry name" value="Glycosyl transferase family 10, C-terminal domain"/>
    <property type="match status" value="1"/>
</dbReference>
<dbReference type="SUPFAM" id="SSF53756">
    <property type="entry name" value="UDP-Glycosyltransferase/glycogen phosphorylase"/>
    <property type="match status" value="1"/>
</dbReference>
<proteinExistence type="inferred from homology"/>
<evidence type="ECO:0000313" key="17">
    <source>
        <dbReference type="Proteomes" id="UP000014760"/>
    </source>
</evidence>
<evidence type="ECO:0000256" key="12">
    <source>
        <dbReference type="RuleBase" id="RU003832"/>
    </source>
</evidence>
<dbReference type="OrthoDB" id="427096at2759"/>
<comment type="similarity">
    <text evidence="3 12">Belongs to the glycosyltransferase 10 family.</text>
</comment>
<keyword evidence="6 12" id="KW-0812">Transmembrane</keyword>
<dbReference type="UniPathway" id="UPA00378"/>
<name>R7TXV3_CAPTE</name>
<dbReference type="HOGENOM" id="CLU_032075_3_0_1"/>